<proteinExistence type="predicted"/>
<name>A0A8D8C257_CULPI</name>
<dbReference type="EMBL" id="HBUE01100149">
    <property type="protein sequence ID" value="CAG6484893.1"/>
    <property type="molecule type" value="Transcribed_RNA"/>
</dbReference>
<protein>
    <submittedName>
        <fullName evidence="1">(northern house mosquito) hypothetical protein</fullName>
    </submittedName>
</protein>
<accession>A0A8D8C257</accession>
<organism evidence="1">
    <name type="scientific">Culex pipiens</name>
    <name type="common">House mosquito</name>
    <dbReference type="NCBI Taxonomy" id="7175"/>
    <lineage>
        <taxon>Eukaryota</taxon>
        <taxon>Metazoa</taxon>
        <taxon>Ecdysozoa</taxon>
        <taxon>Arthropoda</taxon>
        <taxon>Hexapoda</taxon>
        <taxon>Insecta</taxon>
        <taxon>Pterygota</taxon>
        <taxon>Neoptera</taxon>
        <taxon>Endopterygota</taxon>
        <taxon>Diptera</taxon>
        <taxon>Nematocera</taxon>
        <taxon>Culicoidea</taxon>
        <taxon>Culicidae</taxon>
        <taxon>Culicinae</taxon>
        <taxon>Culicini</taxon>
        <taxon>Culex</taxon>
        <taxon>Culex</taxon>
    </lineage>
</organism>
<dbReference type="EMBL" id="HBUE01100151">
    <property type="protein sequence ID" value="CAG6484897.1"/>
    <property type="molecule type" value="Transcribed_RNA"/>
</dbReference>
<reference evidence="1" key="1">
    <citation type="submission" date="2021-05" db="EMBL/GenBank/DDBJ databases">
        <authorList>
            <person name="Alioto T."/>
            <person name="Alioto T."/>
            <person name="Gomez Garrido J."/>
        </authorList>
    </citation>
    <scope>NUCLEOTIDE SEQUENCE</scope>
</reference>
<evidence type="ECO:0000313" key="1">
    <source>
        <dbReference type="EMBL" id="CAG6484893.1"/>
    </source>
</evidence>
<dbReference type="EMBL" id="HBUE01336496">
    <property type="protein sequence ID" value="CAG6596259.1"/>
    <property type="molecule type" value="Transcribed_RNA"/>
</dbReference>
<sequence length="111" mass="12955">MWNRRHRRRQLKIWSKPSPVRSTRSGRWRPVGTEIRRPLPAALRTARWFTGRSPSRRRRRTIVTSGWTLAEPDGSCLRLRRAACPSWTVCRGCEDCRIWAIPASSTPLFSV</sequence>
<dbReference type="EMBL" id="HBUE01229714">
    <property type="protein sequence ID" value="CAG6544125.1"/>
    <property type="molecule type" value="Transcribed_RNA"/>
</dbReference>
<dbReference type="EMBL" id="HBUE01100152">
    <property type="protein sequence ID" value="CAG6484900.1"/>
    <property type="molecule type" value="Transcribed_RNA"/>
</dbReference>
<dbReference type="AlphaFoldDB" id="A0A8D8C257"/>
<dbReference type="EMBL" id="HBUE01100150">
    <property type="protein sequence ID" value="CAG6484895.1"/>
    <property type="molecule type" value="Transcribed_RNA"/>
</dbReference>